<evidence type="ECO:0000256" key="2">
    <source>
        <dbReference type="SAM" id="Phobius"/>
    </source>
</evidence>
<keyword evidence="2" id="KW-1133">Transmembrane helix</keyword>
<name>A0ABV1U2B4_9ACTN</name>
<protein>
    <submittedName>
        <fullName evidence="3">Uncharacterized protein</fullName>
    </submittedName>
</protein>
<feature type="transmembrane region" description="Helical" evidence="2">
    <location>
        <begin position="136"/>
        <end position="154"/>
    </location>
</feature>
<gene>
    <name evidence="3" type="ORF">ABT272_08935</name>
</gene>
<evidence type="ECO:0000256" key="1">
    <source>
        <dbReference type="SAM" id="MobiDB-lite"/>
    </source>
</evidence>
<proteinExistence type="predicted"/>
<keyword evidence="4" id="KW-1185">Reference proteome</keyword>
<feature type="transmembrane region" description="Helical" evidence="2">
    <location>
        <begin position="109"/>
        <end position="130"/>
    </location>
</feature>
<dbReference type="Proteomes" id="UP001470023">
    <property type="component" value="Unassembled WGS sequence"/>
</dbReference>
<sequence>MERINVFLAKHLWAQIALSVLTASVLITLLYPGRSFPSVGVRTAVISLGGITVALVARRREKRAAGGTTEGLVSLDRKLRTGEVPSDPQERAAMRDLVGQRLHRSRHRVAALVFLAALFSAITVLTALTAGPRQTIGMAVLTVVFIGWMVYNSNLQTRRLRTMRAALQTEPSGGTTGEESEARRPPRPAESGS</sequence>
<reference evidence="3 4" key="1">
    <citation type="submission" date="2024-06" db="EMBL/GenBank/DDBJ databases">
        <title>The Natural Products Discovery Center: Release of the First 8490 Sequenced Strains for Exploring Actinobacteria Biosynthetic Diversity.</title>
        <authorList>
            <person name="Kalkreuter E."/>
            <person name="Kautsar S.A."/>
            <person name="Yang D."/>
            <person name="Bader C.D."/>
            <person name="Teijaro C.N."/>
            <person name="Fluegel L."/>
            <person name="Davis C.M."/>
            <person name="Simpson J.R."/>
            <person name="Lauterbach L."/>
            <person name="Steele A.D."/>
            <person name="Gui C."/>
            <person name="Meng S."/>
            <person name="Li G."/>
            <person name="Viehrig K."/>
            <person name="Ye F."/>
            <person name="Su P."/>
            <person name="Kiefer A.F."/>
            <person name="Nichols A."/>
            <person name="Cepeda A.J."/>
            <person name="Yan W."/>
            <person name="Fan B."/>
            <person name="Jiang Y."/>
            <person name="Adhikari A."/>
            <person name="Zheng C.-J."/>
            <person name="Schuster L."/>
            <person name="Cowan T.M."/>
            <person name="Smanski M.J."/>
            <person name="Chevrette M.G."/>
            <person name="De Carvalho L.P.S."/>
            <person name="Shen B."/>
        </authorList>
    </citation>
    <scope>NUCLEOTIDE SEQUENCE [LARGE SCALE GENOMIC DNA]</scope>
    <source>
        <strain evidence="3 4">NPDC001166</strain>
    </source>
</reference>
<keyword evidence="2" id="KW-0812">Transmembrane</keyword>
<organism evidence="3 4">
    <name type="scientific">Streptomyces sp. 900105245</name>
    <dbReference type="NCBI Taxonomy" id="3154379"/>
    <lineage>
        <taxon>Bacteria</taxon>
        <taxon>Bacillati</taxon>
        <taxon>Actinomycetota</taxon>
        <taxon>Actinomycetes</taxon>
        <taxon>Kitasatosporales</taxon>
        <taxon>Streptomycetaceae</taxon>
        <taxon>Streptomyces</taxon>
    </lineage>
</organism>
<feature type="transmembrane region" description="Helical" evidence="2">
    <location>
        <begin position="12"/>
        <end position="33"/>
    </location>
</feature>
<accession>A0ABV1U2B4</accession>
<dbReference type="RefSeq" id="WP_352063224.1">
    <property type="nucleotide sequence ID" value="NZ_JBEPAZ010000005.1"/>
</dbReference>
<evidence type="ECO:0000313" key="4">
    <source>
        <dbReference type="Proteomes" id="UP001470023"/>
    </source>
</evidence>
<feature type="region of interest" description="Disordered" evidence="1">
    <location>
        <begin position="168"/>
        <end position="193"/>
    </location>
</feature>
<evidence type="ECO:0000313" key="3">
    <source>
        <dbReference type="EMBL" id="MER6427859.1"/>
    </source>
</evidence>
<keyword evidence="2" id="KW-0472">Membrane</keyword>
<dbReference type="EMBL" id="JBEPAZ010000005">
    <property type="protein sequence ID" value="MER6427859.1"/>
    <property type="molecule type" value="Genomic_DNA"/>
</dbReference>
<feature type="transmembrane region" description="Helical" evidence="2">
    <location>
        <begin position="39"/>
        <end position="57"/>
    </location>
</feature>
<comment type="caution">
    <text evidence="3">The sequence shown here is derived from an EMBL/GenBank/DDBJ whole genome shotgun (WGS) entry which is preliminary data.</text>
</comment>